<feature type="region of interest" description="Disordered" evidence="1">
    <location>
        <begin position="181"/>
        <end position="220"/>
    </location>
</feature>
<feature type="compositionally biased region" description="Polar residues" evidence="1">
    <location>
        <begin position="190"/>
        <end position="207"/>
    </location>
</feature>
<evidence type="ECO:0000313" key="2">
    <source>
        <dbReference type="EMBL" id="GBN40004.1"/>
    </source>
</evidence>
<sequence length="220" mass="24766">MIASSSIHTSFNAHASLSSIAVRKVHQGKCIKLTRNVQVCHPRSLTTCQQRLAHSGRYQSIQVTRTGKLTRMEARIHNSSRIASSHQEQVCKPSGYATTQEQTQVSLRKAYKKHIQVSQNAISIASSFESQHCPHPEYRILNLIAQHKLMWNNARNNASSPSGMHATLTQEYKLIQASTRNMHQPHSGITRITSPQEMQPTSCSTSEIMRPSHSRNRKPH</sequence>
<gene>
    <name evidence="2" type="ORF">AVEN_21960_1</name>
</gene>
<dbReference type="EMBL" id="BGPR01009435">
    <property type="protein sequence ID" value="GBN40004.1"/>
    <property type="molecule type" value="Genomic_DNA"/>
</dbReference>
<dbReference type="Proteomes" id="UP000499080">
    <property type="component" value="Unassembled WGS sequence"/>
</dbReference>
<keyword evidence="3" id="KW-1185">Reference proteome</keyword>
<proteinExistence type="predicted"/>
<evidence type="ECO:0000313" key="3">
    <source>
        <dbReference type="Proteomes" id="UP000499080"/>
    </source>
</evidence>
<name>A0A4Y2NMC4_ARAVE</name>
<organism evidence="2 3">
    <name type="scientific">Araneus ventricosus</name>
    <name type="common">Orbweaver spider</name>
    <name type="synonym">Epeira ventricosa</name>
    <dbReference type="NCBI Taxonomy" id="182803"/>
    <lineage>
        <taxon>Eukaryota</taxon>
        <taxon>Metazoa</taxon>
        <taxon>Ecdysozoa</taxon>
        <taxon>Arthropoda</taxon>
        <taxon>Chelicerata</taxon>
        <taxon>Arachnida</taxon>
        <taxon>Araneae</taxon>
        <taxon>Araneomorphae</taxon>
        <taxon>Entelegynae</taxon>
        <taxon>Araneoidea</taxon>
        <taxon>Araneidae</taxon>
        <taxon>Araneus</taxon>
    </lineage>
</organism>
<reference evidence="2 3" key="1">
    <citation type="journal article" date="2019" name="Sci. Rep.">
        <title>Orb-weaving spider Araneus ventricosus genome elucidates the spidroin gene catalogue.</title>
        <authorList>
            <person name="Kono N."/>
            <person name="Nakamura H."/>
            <person name="Ohtoshi R."/>
            <person name="Moran D.A.P."/>
            <person name="Shinohara A."/>
            <person name="Yoshida Y."/>
            <person name="Fujiwara M."/>
            <person name="Mori M."/>
            <person name="Tomita M."/>
            <person name="Arakawa K."/>
        </authorList>
    </citation>
    <scope>NUCLEOTIDE SEQUENCE [LARGE SCALE GENOMIC DNA]</scope>
</reference>
<comment type="caution">
    <text evidence="2">The sequence shown here is derived from an EMBL/GenBank/DDBJ whole genome shotgun (WGS) entry which is preliminary data.</text>
</comment>
<protein>
    <submittedName>
        <fullName evidence="2">Uncharacterized protein</fullName>
    </submittedName>
</protein>
<dbReference type="AlphaFoldDB" id="A0A4Y2NMC4"/>
<evidence type="ECO:0000256" key="1">
    <source>
        <dbReference type="SAM" id="MobiDB-lite"/>
    </source>
</evidence>
<accession>A0A4Y2NMC4</accession>